<dbReference type="InterPro" id="IPR025558">
    <property type="entry name" value="DUF4283"/>
</dbReference>
<dbReference type="Proteomes" id="UP000694864">
    <property type="component" value="Chromosome 19"/>
</dbReference>
<organism evidence="3 4">
    <name type="scientific">Camelina sativa</name>
    <name type="common">False flax</name>
    <name type="synonym">Myagrum sativum</name>
    <dbReference type="NCBI Taxonomy" id="90675"/>
    <lineage>
        <taxon>Eukaryota</taxon>
        <taxon>Viridiplantae</taxon>
        <taxon>Streptophyta</taxon>
        <taxon>Embryophyta</taxon>
        <taxon>Tracheophyta</taxon>
        <taxon>Spermatophyta</taxon>
        <taxon>Magnoliopsida</taxon>
        <taxon>eudicotyledons</taxon>
        <taxon>Gunneridae</taxon>
        <taxon>Pentapetalae</taxon>
        <taxon>rosids</taxon>
        <taxon>malvids</taxon>
        <taxon>Brassicales</taxon>
        <taxon>Brassicaceae</taxon>
        <taxon>Camelineae</taxon>
        <taxon>Camelina</taxon>
    </lineage>
</organism>
<evidence type="ECO:0000259" key="1">
    <source>
        <dbReference type="Pfam" id="PF14111"/>
    </source>
</evidence>
<evidence type="ECO:0000313" key="4">
    <source>
        <dbReference type="RefSeq" id="XP_019096686.1"/>
    </source>
</evidence>
<name>A0ABM1RCE8_CAMSA</name>
<dbReference type="Pfam" id="PF14111">
    <property type="entry name" value="DUF4283"/>
    <property type="match status" value="1"/>
</dbReference>
<evidence type="ECO:0000313" key="3">
    <source>
        <dbReference type="Proteomes" id="UP000694864"/>
    </source>
</evidence>
<dbReference type="GeneID" id="104768219"/>
<sequence length="426" mass="47754">MGVLGLVLWLSGCYSQLIRGLGFVWAMIVDFRFRLWLIGVSPELYQRIRIDIGVFIWGLGFTRQHRLSFSHFLLLSFSGDLRWLVADRAWFLRLVISSMSQSAIMKGKGSLMRTEVVKISNSVLAQRIQQFDLTLIGRLMNPGVQRIESLLSTMPKIWKLEDKVVGADLGQGTFQFNFADADDLQGVLQNGPYHFDSWMLSLVKWEPIVSPTYPSAINFWVRVSGIPMHLWEVATLEAIGKKIGIIRDIDEESGSVCVTVNGFNPIVFKLLVPFESGDEVVVTLEYEKLSGYCENCSRLTHDEKSCPELIKAGGSHVFEHHPEKRGVQRQQGMGNQGVFHNAGGWEKPRKVVKRALDFQAYEFSAGAGSSSLFHQVRHHGSGREQKRTYSAVASGSGDMREIQRGHGGYMGQANSFPLNRKGKGKA</sequence>
<protein>
    <submittedName>
        <fullName evidence="4">Uncharacterized protein LOC104768219</fullName>
    </submittedName>
</protein>
<feature type="domain" description="Zinc knuckle CX2CX4HX4C" evidence="2">
    <location>
        <begin position="265"/>
        <end position="307"/>
    </location>
</feature>
<gene>
    <name evidence="4" type="primary">LOC104768219</name>
</gene>
<dbReference type="PANTHER" id="PTHR31286">
    <property type="entry name" value="GLYCINE-RICH CELL WALL STRUCTURAL PROTEIN 1.8-LIKE"/>
    <property type="match status" value="1"/>
</dbReference>
<keyword evidence="3" id="KW-1185">Reference proteome</keyword>
<feature type="domain" description="DUF4283" evidence="1">
    <location>
        <begin position="129"/>
        <end position="212"/>
    </location>
</feature>
<dbReference type="PANTHER" id="PTHR31286:SF178">
    <property type="entry name" value="DUF4283 DOMAIN-CONTAINING PROTEIN"/>
    <property type="match status" value="1"/>
</dbReference>
<dbReference type="InterPro" id="IPR040256">
    <property type="entry name" value="At4g02000-like"/>
</dbReference>
<dbReference type="Pfam" id="PF14392">
    <property type="entry name" value="zf-CCHC_4"/>
    <property type="match status" value="1"/>
</dbReference>
<reference evidence="4" key="2">
    <citation type="submission" date="2025-08" db="UniProtKB">
        <authorList>
            <consortium name="RefSeq"/>
        </authorList>
    </citation>
    <scope>IDENTIFICATION</scope>
    <source>
        <tissue evidence="4">Leaf</tissue>
    </source>
</reference>
<dbReference type="InterPro" id="IPR025836">
    <property type="entry name" value="Zn_knuckle_CX2CX4HX4C"/>
</dbReference>
<dbReference type="RefSeq" id="XP_019096686.1">
    <property type="nucleotide sequence ID" value="XM_019241141.1"/>
</dbReference>
<proteinExistence type="predicted"/>
<reference evidence="3" key="1">
    <citation type="journal article" date="2014" name="Nat. Commun.">
        <title>The emerging biofuel crop Camelina sativa retains a highly undifferentiated hexaploid genome structure.</title>
        <authorList>
            <person name="Kagale S."/>
            <person name="Koh C."/>
            <person name="Nixon J."/>
            <person name="Bollina V."/>
            <person name="Clarke W.E."/>
            <person name="Tuteja R."/>
            <person name="Spillane C."/>
            <person name="Robinson S.J."/>
            <person name="Links M.G."/>
            <person name="Clarke C."/>
            <person name="Higgins E.E."/>
            <person name="Huebert T."/>
            <person name="Sharpe A.G."/>
            <person name="Parkin I.A."/>
        </authorList>
    </citation>
    <scope>NUCLEOTIDE SEQUENCE [LARGE SCALE GENOMIC DNA]</scope>
    <source>
        <strain evidence="3">cv. DH55</strain>
    </source>
</reference>
<evidence type="ECO:0000259" key="2">
    <source>
        <dbReference type="Pfam" id="PF14392"/>
    </source>
</evidence>
<accession>A0ABM1RCE8</accession>